<sequence length="121" mass="13145">MYETVTGGGATVPRSQSWTNRTSTWRQGVEPNGELEDTPTFTCHLPPLEDLQRLRSTNTIFSSRLRPTVACLRARDVGGGDTTQLAAFFPSMQCNGPLVFCSSVDGLPAMSSDRDTAADIF</sequence>
<organism evidence="2 3">
    <name type="scientific">Pleuronectes platessa</name>
    <name type="common">European plaice</name>
    <dbReference type="NCBI Taxonomy" id="8262"/>
    <lineage>
        <taxon>Eukaryota</taxon>
        <taxon>Metazoa</taxon>
        <taxon>Chordata</taxon>
        <taxon>Craniata</taxon>
        <taxon>Vertebrata</taxon>
        <taxon>Euteleostomi</taxon>
        <taxon>Actinopterygii</taxon>
        <taxon>Neopterygii</taxon>
        <taxon>Teleostei</taxon>
        <taxon>Neoteleostei</taxon>
        <taxon>Acanthomorphata</taxon>
        <taxon>Carangaria</taxon>
        <taxon>Pleuronectiformes</taxon>
        <taxon>Pleuronectoidei</taxon>
        <taxon>Pleuronectidae</taxon>
        <taxon>Pleuronectes</taxon>
    </lineage>
</organism>
<name>A0A9N7UNF7_PLEPL</name>
<evidence type="ECO:0000313" key="3">
    <source>
        <dbReference type="Proteomes" id="UP001153269"/>
    </source>
</evidence>
<keyword evidence="3" id="KW-1185">Reference proteome</keyword>
<evidence type="ECO:0000256" key="1">
    <source>
        <dbReference type="SAM" id="MobiDB-lite"/>
    </source>
</evidence>
<dbReference type="EMBL" id="CADEAL010001799">
    <property type="protein sequence ID" value="CAB1435698.1"/>
    <property type="molecule type" value="Genomic_DNA"/>
</dbReference>
<feature type="region of interest" description="Disordered" evidence="1">
    <location>
        <begin position="1"/>
        <end position="40"/>
    </location>
</feature>
<dbReference type="AlphaFoldDB" id="A0A9N7UNF7"/>
<feature type="compositionally biased region" description="Polar residues" evidence="1">
    <location>
        <begin position="13"/>
        <end position="26"/>
    </location>
</feature>
<reference evidence="2" key="1">
    <citation type="submission" date="2020-03" db="EMBL/GenBank/DDBJ databases">
        <authorList>
            <person name="Weist P."/>
        </authorList>
    </citation>
    <scope>NUCLEOTIDE SEQUENCE</scope>
</reference>
<feature type="compositionally biased region" description="Gly residues" evidence="1">
    <location>
        <begin position="1"/>
        <end position="10"/>
    </location>
</feature>
<comment type="caution">
    <text evidence="2">The sequence shown here is derived from an EMBL/GenBank/DDBJ whole genome shotgun (WGS) entry which is preliminary data.</text>
</comment>
<protein>
    <submittedName>
        <fullName evidence="2">Uncharacterized protein</fullName>
    </submittedName>
</protein>
<accession>A0A9N7UNF7</accession>
<gene>
    <name evidence="2" type="ORF">PLEPLA_LOCUS23750</name>
</gene>
<dbReference type="Proteomes" id="UP001153269">
    <property type="component" value="Unassembled WGS sequence"/>
</dbReference>
<evidence type="ECO:0000313" key="2">
    <source>
        <dbReference type="EMBL" id="CAB1435698.1"/>
    </source>
</evidence>
<proteinExistence type="predicted"/>